<dbReference type="STRING" id="1007099.SAMN05216287_1159"/>
<name>A0A1H2V7Y4_9PSED</name>
<keyword evidence="2" id="KW-1185">Reference proteome</keyword>
<protein>
    <submittedName>
        <fullName evidence="1">Uncharacterized protein</fullName>
    </submittedName>
</protein>
<sequence>MKAGITHLAAALSAAALTLAITQLRAPAMDKTSAFRLKEPALISTPLGQPYYLLPSETVLYHQYALEEGPEIYALQVMVNGRLSMERLAPDESAPPLQLFAVETDDLKGLLADYPLSKEDLIRILKARQVTREELEQMVLEWVD</sequence>
<dbReference type="AlphaFoldDB" id="A0A1H2V7Y4"/>
<evidence type="ECO:0000313" key="2">
    <source>
        <dbReference type="Proteomes" id="UP000243778"/>
    </source>
</evidence>
<dbReference type="EMBL" id="FNNU01000002">
    <property type="protein sequence ID" value="SDW64431.1"/>
    <property type="molecule type" value="Genomic_DNA"/>
</dbReference>
<organism evidence="1 2">
    <name type="scientific">Pseudomonas kuykendallii</name>
    <dbReference type="NCBI Taxonomy" id="1007099"/>
    <lineage>
        <taxon>Bacteria</taxon>
        <taxon>Pseudomonadati</taxon>
        <taxon>Pseudomonadota</taxon>
        <taxon>Gammaproteobacteria</taxon>
        <taxon>Pseudomonadales</taxon>
        <taxon>Pseudomonadaceae</taxon>
        <taxon>Pseudomonas</taxon>
    </lineage>
</organism>
<accession>A0A1H2V7Y4</accession>
<evidence type="ECO:0000313" key="1">
    <source>
        <dbReference type="EMBL" id="SDW64431.1"/>
    </source>
</evidence>
<dbReference type="RefSeq" id="WP_139210690.1">
    <property type="nucleotide sequence ID" value="NZ_FNNU01000002.1"/>
</dbReference>
<reference evidence="2" key="1">
    <citation type="submission" date="2016-10" db="EMBL/GenBank/DDBJ databases">
        <authorList>
            <person name="Varghese N."/>
            <person name="Submissions S."/>
        </authorList>
    </citation>
    <scope>NUCLEOTIDE SEQUENCE [LARGE SCALE GENOMIC DNA]</scope>
    <source>
        <strain evidence="2">NRRL B-59562</strain>
    </source>
</reference>
<dbReference type="Proteomes" id="UP000243778">
    <property type="component" value="Unassembled WGS sequence"/>
</dbReference>
<gene>
    <name evidence="1" type="ORF">SAMN05216287_1159</name>
</gene>
<proteinExistence type="predicted"/>